<dbReference type="RefSeq" id="WP_189676045.1">
    <property type="nucleotide sequence ID" value="NZ_BNAQ01000002.1"/>
</dbReference>
<name>A0ABQ3LKK2_9SPHN</name>
<gene>
    <name evidence="3" type="ORF">GCM10008023_19180</name>
</gene>
<protein>
    <recommendedName>
        <fullName evidence="2">DUF6250 domain-containing protein</fullName>
    </recommendedName>
</protein>
<dbReference type="Pfam" id="PF19763">
    <property type="entry name" value="DUF6250"/>
    <property type="match status" value="1"/>
</dbReference>
<dbReference type="Gene3D" id="2.60.120.200">
    <property type="match status" value="1"/>
</dbReference>
<reference evidence="4" key="1">
    <citation type="journal article" date="2019" name="Int. J. Syst. Evol. Microbiol.">
        <title>The Global Catalogue of Microorganisms (GCM) 10K type strain sequencing project: providing services to taxonomists for standard genome sequencing and annotation.</title>
        <authorList>
            <consortium name="The Broad Institute Genomics Platform"/>
            <consortium name="The Broad Institute Genome Sequencing Center for Infectious Disease"/>
            <person name="Wu L."/>
            <person name="Ma J."/>
        </authorList>
    </citation>
    <scope>NUCLEOTIDE SEQUENCE [LARGE SCALE GENOMIC DNA]</scope>
    <source>
        <strain evidence="4">CGMCC 1.8957</strain>
    </source>
</reference>
<dbReference type="EMBL" id="BNAQ01000002">
    <property type="protein sequence ID" value="GHH15831.1"/>
    <property type="molecule type" value="Genomic_DNA"/>
</dbReference>
<evidence type="ECO:0000259" key="2">
    <source>
        <dbReference type="Pfam" id="PF19763"/>
    </source>
</evidence>
<feature type="chain" id="PRO_5047519606" description="DUF6250 domain-containing protein" evidence="1">
    <location>
        <begin position="25"/>
        <end position="216"/>
    </location>
</feature>
<feature type="signal peptide" evidence="1">
    <location>
        <begin position="1"/>
        <end position="24"/>
    </location>
</feature>
<proteinExistence type="predicted"/>
<evidence type="ECO:0000256" key="1">
    <source>
        <dbReference type="SAM" id="SignalP"/>
    </source>
</evidence>
<evidence type="ECO:0000313" key="4">
    <source>
        <dbReference type="Proteomes" id="UP000652430"/>
    </source>
</evidence>
<dbReference type="InterPro" id="IPR046217">
    <property type="entry name" value="DUF6250"/>
</dbReference>
<sequence>MQSVKLLGSIAALTLLGASPQASLDGWRVEAESPAARVTEADGVIDIDTPKGLTLWSTTPITAPTTITFEAMAVSAGGANDQVSDLNAFWMATNRDGSSVLTTPRSGAFAGYDDLITYYVGIGGNRNSTTRFRRYIGVPGNRPILPEHDTAAPADMLVANRWTRIALIADGHIIAVERDGKRLFTLDDAQPYTRGHWGLRTTWSHLRIRRVSVTHR</sequence>
<evidence type="ECO:0000313" key="3">
    <source>
        <dbReference type="EMBL" id="GHH15831.1"/>
    </source>
</evidence>
<feature type="domain" description="DUF6250" evidence="2">
    <location>
        <begin position="47"/>
        <end position="210"/>
    </location>
</feature>
<comment type="caution">
    <text evidence="3">The sequence shown here is derived from an EMBL/GenBank/DDBJ whole genome shotgun (WGS) entry which is preliminary data.</text>
</comment>
<dbReference type="Proteomes" id="UP000652430">
    <property type="component" value="Unassembled WGS sequence"/>
</dbReference>
<keyword evidence="4" id="KW-1185">Reference proteome</keyword>
<accession>A0ABQ3LKK2</accession>
<organism evidence="3 4">
    <name type="scientific">Sphingomonas glacialis</name>
    <dbReference type="NCBI Taxonomy" id="658225"/>
    <lineage>
        <taxon>Bacteria</taxon>
        <taxon>Pseudomonadati</taxon>
        <taxon>Pseudomonadota</taxon>
        <taxon>Alphaproteobacteria</taxon>
        <taxon>Sphingomonadales</taxon>
        <taxon>Sphingomonadaceae</taxon>
        <taxon>Sphingomonas</taxon>
    </lineage>
</organism>
<keyword evidence="1" id="KW-0732">Signal</keyword>